<dbReference type="OrthoDB" id="6537918at2759"/>
<dbReference type="AlphaFoldDB" id="A0A7D9DDX5"/>
<proteinExistence type="predicted"/>
<evidence type="ECO:0000313" key="1">
    <source>
        <dbReference type="EMBL" id="CAB3980935.1"/>
    </source>
</evidence>
<protein>
    <submittedName>
        <fullName evidence="1">Uncharacterized protein</fullName>
    </submittedName>
</protein>
<gene>
    <name evidence="1" type="ORF">PACLA_8A031422</name>
</gene>
<sequence length="173" mass="20344">MPYESPEDERLTWLKDVFLNYLESWKQSTLTYEREYTPDARQKMFISFQTYEGLKIAVNSHVDAIKFLLTAGFKYVLAERFKQDILEDYFGHQREKGRRTDNPTTQQFGYNDLTIASQRDIAPVIRGNVGGGYEKVKWHQVSVEPVKKRRNLGRSGSNCQKRKRQNFYTILCA</sequence>
<evidence type="ECO:0000313" key="2">
    <source>
        <dbReference type="Proteomes" id="UP001152795"/>
    </source>
</evidence>
<organism evidence="1 2">
    <name type="scientific">Paramuricea clavata</name>
    <name type="common">Red gorgonian</name>
    <name type="synonym">Violescent sea-whip</name>
    <dbReference type="NCBI Taxonomy" id="317549"/>
    <lineage>
        <taxon>Eukaryota</taxon>
        <taxon>Metazoa</taxon>
        <taxon>Cnidaria</taxon>
        <taxon>Anthozoa</taxon>
        <taxon>Octocorallia</taxon>
        <taxon>Malacalcyonacea</taxon>
        <taxon>Plexauridae</taxon>
        <taxon>Paramuricea</taxon>
    </lineage>
</organism>
<keyword evidence="2" id="KW-1185">Reference proteome</keyword>
<dbReference type="EMBL" id="CACRXK020000337">
    <property type="protein sequence ID" value="CAB3980935.1"/>
    <property type="molecule type" value="Genomic_DNA"/>
</dbReference>
<name>A0A7D9DDX5_PARCT</name>
<reference evidence="1" key="1">
    <citation type="submission" date="2020-04" db="EMBL/GenBank/DDBJ databases">
        <authorList>
            <person name="Alioto T."/>
            <person name="Alioto T."/>
            <person name="Gomez Garrido J."/>
        </authorList>
    </citation>
    <scope>NUCLEOTIDE SEQUENCE</scope>
    <source>
        <strain evidence="1">A484AB</strain>
    </source>
</reference>
<accession>A0A7D9DDX5</accession>
<comment type="caution">
    <text evidence="1">The sequence shown here is derived from an EMBL/GenBank/DDBJ whole genome shotgun (WGS) entry which is preliminary data.</text>
</comment>
<dbReference type="Proteomes" id="UP001152795">
    <property type="component" value="Unassembled WGS sequence"/>
</dbReference>